<dbReference type="PROSITE" id="PS50928">
    <property type="entry name" value="ABC_TM1"/>
    <property type="match status" value="1"/>
</dbReference>
<feature type="domain" description="ABC transmembrane type-1" evidence="8">
    <location>
        <begin position="100"/>
        <end position="270"/>
    </location>
</feature>
<dbReference type="CDD" id="cd06261">
    <property type="entry name" value="TM_PBP2"/>
    <property type="match status" value="1"/>
</dbReference>
<dbReference type="PANTHER" id="PTHR30465:SF0">
    <property type="entry name" value="OLIGOPEPTIDE TRANSPORT SYSTEM PERMEASE PROTEIN APPB"/>
    <property type="match status" value="1"/>
</dbReference>
<keyword evidence="3" id="KW-1003">Cell membrane</keyword>
<organism evidence="9">
    <name type="scientific">marine sediment metagenome</name>
    <dbReference type="NCBI Taxonomy" id="412755"/>
    <lineage>
        <taxon>unclassified sequences</taxon>
        <taxon>metagenomes</taxon>
        <taxon>ecological metagenomes</taxon>
    </lineage>
</organism>
<dbReference type="EMBL" id="LAZR01070000">
    <property type="protein sequence ID" value="KKK46584.1"/>
    <property type="molecule type" value="Genomic_DNA"/>
</dbReference>
<dbReference type="PANTHER" id="PTHR30465">
    <property type="entry name" value="INNER MEMBRANE ABC TRANSPORTER"/>
    <property type="match status" value="1"/>
</dbReference>
<sequence length="270" mass="30866">MLIYIIRRLLLTIPTLLGITLVTFVIINLAPGDPAQFQTQGIMDAKVSIRIYEDLRKYYELDKPIPVRYVRWLGRLVTLDLGRSMSTDRRPVWDKIKERLWPTMSLAILSLVISLTLAIPMGIYSAVRQNRLFDTISSTILYALYSIPSYVMAVPLILLLGVQWDLLPFQGMTSDNYEQLSSMGKFVDLAKHYTLITFCFSYGALAYYSRFIRQNMLEVLRQDYIRTARAKGLTERTVVMRHGFRNALVPVVTLFGMLLPAIIGGSVILE</sequence>
<dbReference type="InterPro" id="IPR000515">
    <property type="entry name" value="MetI-like"/>
</dbReference>
<dbReference type="InterPro" id="IPR035906">
    <property type="entry name" value="MetI-like_sf"/>
</dbReference>
<feature type="transmembrane region" description="Helical" evidence="7">
    <location>
        <begin position="139"/>
        <end position="162"/>
    </location>
</feature>
<evidence type="ECO:0000256" key="3">
    <source>
        <dbReference type="ARBA" id="ARBA00022475"/>
    </source>
</evidence>
<evidence type="ECO:0000259" key="8">
    <source>
        <dbReference type="PROSITE" id="PS50928"/>
    </source>
</evidence>
<evidence type="ECO:0000256" key="4">
    <source>
        <dbReference type="ARBA" id="ARBA00022692"/>
    </source>
</evidence>
<reference evidence="9" key="1">
    <citation type="journal article" date="2015" name="Nature">
        <title>Complex archaea that bridge the gap between prokaryotes and eukaryotes.</title>
        <authorList>
            <person name="Spang A."/>
            <person name="Saw J.H."/>
            <person name="Jorgensen S.L."/>
            <person name="Zaremba-Niedzwiedzka K."/>
            <person name="Martijn J."/>
            <person name="Lind A.E."/>
            <person name="van Eijk R."/>
            <person name="Schleper C."/>
            <person name="Guy L."/>
            <person name="Ettema T.J."/>
        </authorList>
    </citation>
    <scope>NUCLEOTIDE SEQUENCE</scope>
</reference>
<feature type="transmembrane region" description="Helical" evidence="7">
    <location>
        <begin position="106"/>
        <end position="127"/>
    </location>
</feature>
<feature type="transmembrane region" description="Helical" evidence="7">
    <location>
        <begin position="9"/>
        <end position="30"/>
    </location>
</feature>
<dbReference type="Gene3D" id="1.10.3720.10">
    <property type="entry name" value="MetI-like"/>
    <property type="match status" value="1"/>
</dbReference>
<feature type="transmembrane region" description="Helical" evidence="7">
    <location>
        <begin position="247"/>
        <end position="269"/>
    </location>
</feature>
<feature type="transmembrane region" description="Helical" evidence="7">
    <location>
        <begin position="190"/>
        <end position="208"/>
    </location>
</feature>
<comment type="caution">
    <text evidence="9">The sequence shown here is derived from an EMBL/GenBank/DDBJ whole genome shotgun (WGS) entry which is preliminary data.</text>
</comment>
<dbReference type="GO" id="GO:0005886">
    <property type="term" value="C:plasma membrane"/>
    <property type="evidence" value="ECO:0007669"/>
    <property type="project" value="UniProtKB-SubCell"/>
</dbReference>
<proteinExistence type="predicted"/>
<evidence type="ECO:0000256" key="5">
    <source>
        <dbReference type="ARBA" id="ARBA00022989"/>
    </source>
</evidence>
<evidence type="ECO:0000256" key="7">
    <source>
        <dbReference type="SAM" id="Phobius"/>
    </source>
</evidence>
<keyword evidence="5 7" id="KW-1133">Transmembrane helix</keyword>
<evidence type="ECO:0000256" key="6">
    <source>
        <dbReference type="ARBA" id="ARBA00023136"/>
    </source>
</evidence>
<dbReference type="GO" id="GO:0055085">
    <property type="term" value="P:transmembrane transport"/>
    <property type="evidence" value="ECO:0007669"/>
    <property type="project" value="InterPro"/>
</dbReference>
<dbReference type="Pfam" id="PF00528">
    <property type="entry name" value="BPD_transp_1"/>
    <property type="match status" value="1"/>
</dbReference>
<evidence type="ECO:0000313" key="9">
    <source>
        <dbReference type="EMBL" id="KKK46584.1"/>
    </source>
</evidence>
<dbReference type="SUPFAM" id="SSF161098">
    <property type="entry name" value="MetI-like"/>
    <property type="match status" value="1"/>
</dbReference>
<feature type="non-terminal residue" evidence="9">
    <location>
        <position position="270"/>
    </location>
</feature>
<comment type="subcellular location">
    <subcellularLocation>
        <location evidence="1">Cell membrane</location>
        <topology evidence="1">Multi-pass membrane protein</topology>
    </subcellularLocation>
</comment>
<evidence type="ECO:0000256" key="1">
    <source>
        <dbReference type="ARBA" id="ARBA00004651"/>
    </source>
</evidence>
<gene>
    <name evidence="9" type="ORF">LCGC14_3163710</name>
</gene>
<keyword evidence="2" id="KW-0813">Transport</keyword>
<evidence type="ECO:0000256" key="2">
    <source>
        <dbReference type="ARBA" id="ARBA00022448"/>
    </source>
</evidence>
<dbReference type="Pfam" id="PF19300">
    <property type="entry name" value="BPD_transp_1_N"/>
    <property type="match status" value="1"/>
</dbReference>
<accession>A0A0F8XX73</accession>
<keyword evidence="6 7" id="KW-0472">Membrane</keyword>
<protein>
    <recommendedName>
        <fullName evidence="8">ABC transmembrane type-1 domain-containing protein</fullName>
    </recommendedName>
</protein>
<name>A0A0F8XX73_9ZZZZ</name>
<dbReference type="InterPro" id="IPR045621">
    <property type="entry name" value="BPD_transp_1_N"/>
</dbReference>
<dbReference type="AlphaFoldDB" id="A0A0F8XX73"/>
<keyword evidence="4 7" id="KW-0812">Transmembrane</keyword>